<sequence length="228" mass="25768">MGRWLSGAERRLARQRQTVRHGMREAGVVGQPDVAWTASYDVEFTDGECIVTVFAAFNRDADVTEAQENTMRRRARRAIERLWDNRFELEDRDSGEVFPLRFRFIKVERRPHVTINVHSGNGTDNVENWFLDSSPTDHAHEFGHQIAMYDEYVDANVANRATAASPGVRTDHSLMGDYPNEGVVRARARLRHGQRLARHIGGRTGRRLRARYRTAAPAPAPAPAPAGP</sequence>
<dbReference type="AlphaFoldDB" id="Q0GNI9"/>
<evidence type="ECO:0000313" key="1">
    <source>
        <dbReference type="EMBL" id="ABI21613.1"/>
    </source>
</evidence>
<dbReference type="EMBL" id="DQ813485">
    <property type="protein sequence ID" value="ABI21613.1"/>
    <property type="molecule type" value="Genomic_DNA"/>
</dbReference>
<accession>Q0GNI9</accession>
<protein>
    <submittedName>
        <fullName evidence="1">Smu16A</fullName>
    </submittedName>
</protein>
<proteinExistence type="predicted"/>
<name>Q0GNI9_9ZZZZ</name>
<reference evidence="1" key="1">
    <citation type="journal article" date="2006" name="Mol. Microbiol.">
        <title>Metagenomic DNA fragments that affect Escherichia coli mutational pathways.</title>
        <authorList>
            <person name="Yang H."/>
            <person name="To K.H."/>
            <person name="Aguila S.J."/>
            <person name="Miller J.H."/>
        </authorList>
    </citation>
    <scope>NUCLEOTIDE SEQUENCE</scope>
</reference>
<organism evidence="1">
    <name type="scientific">uncultured organism</name>
    <dbReference type="NCBI Taxonomy" id="155900"/>
    <lineage>
        <taxon>unclassified sequences</taxon>
        <taxon>environmental samples</taxon>
    </lineage>
</organism>